<feature type="region of interest" description="Disordered" evidence="1">
    <location>
        <begin position="1"/>
        <end position="41"/>
    </location>
</feature>
<evidence type="ECO:0000313" key="3">
    <source>
        <dbReference type="Proteomes" id="UP000008370"/>
    </source>
</evidence>
<dbReference type="KEGG" id="pco:PHACADRAFT_254389"/>
<protein>
    <submittedName>
        <fullName evidence="2">Uncharacterized protein</fullName>
    </submittedName>
</protein>
<feature type="compositionally biased region" description="Acidic residues" evidence="1">
    <location>
        <begin position="135"/>
        <end position="146"/>
    </location>
</feature>
<feature type="compositionally biased region" description="Polar residues" evidence="1">
    <location>
        <begin position="235"/>
        <end position="245"/>
    </location>
</feature>
<feature type="compositionally biased region" description="Basic and acidic residues" evidence="1">
    <location>
        <begin position="177"/>
        <end position="194"/>
    </location>
</feature>
<feature type="region of interest" description="Disordered" evidence="1">
    <location>
        <begin position="235"/>
        <end position="265"/>
    </location>
</feature>
<feature type="region of interest" description="Disordered" evidence="1">
    <location>
        <begin position="125"/>
        <end position="199"/>
    </location>
</feature>
<name>K5WCJ4_PHACS</name>
<dbReference type="HOGENOM" id="CLU_043561_1_1_1"/>
<dbReference type="InterPro" id="IPR011333">
    <property type="entry name" value="SKP1/BTB/POZ_sf"/>
</dbReference>
<dbReference type="Proteomes" id="UP000008370">
    <property type="component" value="Unassembled WGS sequence"/>
</dbReference>
<proteinExistence type="predicted"/>
<dbReference type="GeneID" id="18916060"/>
<dbReference type="STRING" id="650164.K5WCJ4"/>
<sequence>MSTAQGNIPNKAKGKGKGKKGQAASIPSSGPVLDQPPIPADVAKNPEELMKLAFKRAMISGNFLDTKFYAYSRRKPSGVVYAPIAIHANSYILRAKEPQYFEPLLRGGYDGYCITGPLDGPFPDEFPAEIGADGYESDSDLEDDEEKAQSAGTSLTGSSSSSEPVILDPDFSLGDSDVERKHETDETNEGHVDREEDPVVGGTGRVRLIRTFAFPTWRAFIFYITTGEISFSRLKSQSRIPGSSETSKKAKKSGASHPASPKSMYTLSDELGLDKLKELAKKDIESKLSADNILAELFSSFTAKYDAIQELEVDYACNNAKEVVAKGLYEWMDSISPEDLKRNAGVLARLFQKMAVGPSNPATSRPTSCPSCRAGTKGYSSFYSICGNCNNNV</sequence>
<dbReference type="EMBL" id="JH930471">
    <property type="protein sequence ID" value="EKM56965.1"/>
    <property type="molecule type" value="Genomic_DNA"/>
</dbReference>
<gene>
    <name evidence="2" type="ORF">PHACADRAFT_254389</name>
</gene>
<dbReference type="Gene3D" id="3.30.710.10">
    <property type="entry name" value="Potassium Channel Kv1.1, Chain A"/>
    <property type="match status" value="1"/>
</dbReference>
<reference evidence="2 3" key="1">
    <citation type="journal article" date="2012" name="BMC Genomics">
        <title>Comparative genomics of the white-rot fungi, Phanerochaete carnosa and P. chrysosporium, to elucidate the genetic basis of the distinct wood types they colonize.</title>
        <authorList>
            <person name="Suzuki H."/>
            <person name="MacDonald J."/>
            <person name="Syed K."/>
            <person name="Salamov A."/>
            <person name="Hori C."/>
            <person name="Aerts A."/>
            <person name="Henrissat B."/>
            <person name="Wiebenga A."/>
            <person name="vanKuyk P.A."/>
            <person name="Barry K."/>
            <person name="Lindquist E."/>
            <person name="LaButti K."/>
            <person name="Lapidus A."/>
            <person name="Lucas S."/>
            <person name="Coutinho P."/>
            <person name="Gong Y."/>
            <person name="Samejima M."/>
            <person name="Mahadevan R."/>
            <person name="Abou-Zaid M."/>
            <person name="de Vries R.P."/>
            <person name="Igarashi K."/>
            <person name="Yadav J.S."/>
            <person name="Grigoriev I.V."/>
            <person name="Master E.R."/>
        </authorList>
    </citation>
    <scope>NUCLEOTIDE SEQUENCE [LARGE SCALE GENOMIC DNA]</scope>
    <source>
        <strain evidence="2 3">HHB-10118-sp</strain>
    </source>
</reference>
<dbReference type="InParanoid" id="K5WCJ4"/>
<dbReference type="AlphaFoldDB" id="K5WCJ4"/>
<evidence type="ECO:0000256" key="1">
    <source>
        <dbReference type="SAM" id="MobiDB-lite"/>
    </source>
</evidence>
<feature type="compositionally biased region" description="Low complexity" evidence="1">
    <location>
        <begin position="150"/>
        <end position="162"/>
    </location>
</feature>
<accession>K5WCJ4</accession>
<evidence type="ECO:0000313" key="2">
    <source>
        <dbReference type="EMBL" id="EKM56965.1"/>
    </source>
</evidence>
<dbReference type="OrthoDB" id="6359816at2759"/>
<keyword evidence="3" id="KW-1185">Reference proteome</keyword>
<dbReference type="RefSeq" id="XP_007394794.1">
    <property type="nucleotide sequence ID" value="XM_007394732.1"/>
</dbReference>
<organism evidence="2 3">
    <name type="scientific">Phanerochaete carnosa (strain HHB-10118-sp)</name>
    <name type="common">White-rot fungus</name>
    <name type="synonym">Peniophora carnosa</name>
    <dbReference type="NCBI Taxonomy" id="650164"/>
    <lineage>
        <taxon>Eukaryota</taxon>
        <taxon>Fungi</taxon>
        <taxon>Dikarya</taxon>
        <taxon>Basidiomycota</taxon>
        <taxon>Agaricomycotina</taxon>
        <taxon>Agaricomycetes</taxon>
        <taxon>Polyporales</taxon>
        <taxon>Phanerochaetaceae</taxon>
        <taxon>Phanerochaete</taxon>
    </lineage>
</organism>